<comment type="caution">
    <text evidence="4">The sequence shown here is derived from an EMBL/GenBank/DDBJ whole genome shotgun (WGS) entry which is preliminary data.</text>
</comment>
<dbReference type="PRINTS" id="PR00080">
    <property type="entry name" value="SDRFAMILY"/>
</dbReference>
<dbReference type="Gene3D" id="3.40.50.720">
    <property type="entry name" value="NAD(P)-binding Rossmann-like Domain"/>
    <property type="match status" value="1"/>
</dbReference>
<dbReference type="Proteomes" id="UP000236959">
    <property type="component" value="Unassembled WGS sequence"/>
</dbReference>
<feature type="domain" description="Ketoreductase" evidence="3">
    <location>
        <begin position="11"/>
        <end position="180"/>
    </location>
</feature>
<keyword evidence="5" id="KW-1185">Reference proteome</keyword>
<dbReference type="Pfam" id="PF13561">
    <property type="entry name" value="adh_short_C2"/>
    <property type="match status" value="1"/>
</dbReference>
<evidence type="ECO:0000256" key="2">
    <source>
        <dbReference type="ARBA" id="ARBA00023002"/>
    </source>
</evidence>
<dbReference type="InterPro" id="IPR057326">
    <property type="entry name" value="KR_dom"/>
</dbReference>
<evidence type="ECO:0000313" key="4">
    <source>
        <dbReference type="EMBL" id="POF29754.1"/>
    </source>
</evidence>
<dbReference type="SUPFAM" id="SSF51735">
    <property type="entry name" value="NAD(P)-binding Rossmann-fold domains"/>
    <property type="match status" value="1"/>
</dbReference>
<accession>A0A2S3UPZ9</accession>
<dbReference type="GO" id="GO:0016616">
    <property type="term" value="F:oxidoreductase activity, acting on the CH-OH group of donors, NAD or NADP as acceptor"/>
    <property type="evidence" value="ECO:0007669"/>
    <property type="project" value="UniProtKB-ARBA"/>
</dbReference>
<dbReference type="RefSeq" id="WP_103223807.1">
    <property type="nucleotide sequence ID" value="NZ_PPCN01000008.1"/>
</dbReference>
<dbReference type="InterPro" id="IPR020904">
    <property type="entry name" value="Sc_DH/Rdtase_CS"/>
</dbReference>
<dbReference type="PANTHER" id="PTHR42760:SF115">
    <property type="entry name" value="3-OXOACYL-[ACYL-CARRIER-PROTEIN] REDUCTASE FABG"/>
    <property type="match status" value="1"/>
</dbReference>
<dbReference type="NCBIfam" id="NF005559">
    <property type="entry name" value="PRK07231.1"/>
    <property type="match status" value="1"/>
</dbReference>
<dbReference type="OrthoDB" id="7255009at2"/>
<evidence type="ECO:0000313" key="5">
    <source>
        <dbReference type="Proteomes" id="UP000236959"/>
    </source>
</evidence>
<evidence type="ECO:0000256" key="1">
    <source>
        <dbReference type="ARBA" id="ARBA00006484"/>
    </source>
</evidence>
<dbReference type="CDD" id="cd05233">
    <property type="entry name" value="SDR_c"/>
    <property type="match status" value="1"/>
</dbReference>
<reference evidence="4 5" key="1">
    <citation type="submission" date="2018-01" db="EMBL/GenBank/DDBJ databases">
        <title>Genomic Encyclopedia of Archaeal and Bacterial Type Strains, Phase II (KMG-II): from individual species to whole genera.</title>
        <authorList>
            <person name="Goeker M."/>
        </authorList>
    </citation>
    <scope>NUCLEOTIDE SEQUENCE [LARGE SCALE GENOMIC DNA]</scope>
    <source>
        <strain evidence="4 5">DSM 17023</strain>
    </source>
</reference>
<proteinExistence type="inferred from homology"/>
<dbReference type="InterPro" id="IPR002347">
    <property type="entry name" value="SDR_fam"/>
</dbReference>
<protein>
    <submittedName>
        <fullName evidence="4">Gluconate 5-dehydrogenase</fullName>
    </submittedName>
</protein>
<dbReference type="AlphaFoldDB" id="A0A2S3UPZ9"/>
<dbReference type="SMART" id="SM00822">
    <property type="entry name" value="PKS_KR"/>
    <property type="match status" value="1"/>
</dbReference>
<gene>
    <name evidence="4" type="ORF">CLV41_108179</name>
</gene>
<keyword evidence="2" id="KW-0560">Oxidoreductase</keyword>
<comment type="similarity">
    <text evidence="1">Belongs to the short-chain dehydrogenases/reductases (SDR) family.</text>
</comment>
<dbReference type="FunFam" id="3.40.50.720:FF:000084">
    <property type="entry name" value="Short-chain dehydrogenase reductase"/>
    <property type="match status" value="1"/>
</dbReference>
<sequence length="269" mass="28452">MADDLFDVSGKNVLISGGSRGIGLAMAEAFAVRGARVIITGRDEKTLRTACEAGGSASNPMAYEICDVSDTDTITACVEAVVSEFGQIDALINCAGVNIRKPAVEYTPEEFDTIMDINLRGAFFMAQTAGKQMIRQGNGCVINVDSLSTFSSLAQVAPYGMSKSGLSSMTRVLALEWGKHGVRVNGLAPGFILTDLTEKLWSDPNLQSWNRTVTPLGRMGTVDDLIGTAIFLVSPAAAFLTGQTIRVDGGASSGINWPIDGEYDVTPRA</sequence>
<dbReference type="InterPro" id="IPR036291">
    <property type="entry name" value="NAD(P)-bd_dom_sf"/>
</dbReference>
<name>A0A2S3UPZ9_9HYPH</name>
<evidence type="ECO:0000259" key="3">
    <source>
        <dbReference type="SMART" id="SM00822"/>
    </source>
</evidence>
<dbReference type="EMBL" id="PPCN01000008">
    <property type="protein sequence ID" value="POF29754.1"/>
    <property type="molecule type" value="Genomic_DNA"/>
</dbReference>
<dbReference type="PANTHER" id="PTHR42760">
    <property type="entry name" value="SHORT-CHAIN DEHYDROGENASES/REDUCTASES FAMILY MEMBER"/>
    <property type="match status" value="1"/>
</dbReference>
<dbReference type="PROSITE" id="PS00061">
    <property type="entry name" value="ADH_SHORT"/>
    <property type="match status" value="1"/>
</dbReference>
<organism evidence="4 5">
    <name type="scientific">Roseibium marinum</name>
    <dbReference type="NCBI Taxonomy" id="281252"/>
    <lineage>
        <taxon>Bacteria</taxon>
        <taxon>Pseudomonadati</taxon>
        <taxon>Pseudomonadota</taxon>
        <taxon>Alphaproteobacteria</taxon>
        <taxon>Hyphomicrobiales</taxon>
        <taxon>Stappiaceae</taxon>
        <taxon>Roseibium</taxon>
    </lineage>
</organism>
<dbReference type="PRINTS" id="PR00081">
    <property type="entry name" value="GDHRDH"/>
</dbReference>